<dbReference type="PANTHER" id="PTHR12381:SF66">
    <property type="entry name" value="HETEROGENEOUS NUCLEAR RIBONUCLEOPROTEIN U-LIKE PROTEIN 2"/>
    <property type="match status" value="1"/>
</dbReference>
<dbReference type="Pfam" id="PF13671">
    <property type="entry name" value="AAA_33"/>
    <property type="match status" value="1"/>
</dbReference>
<dbReference type="SMART" id="SM00449">
    <property type="entry name" value="SPRY"/>
    <property type="match status" value="1"/>
</dbReference>
<sequence length="695" mass="76819">MKLTDIKKLKVAELRIRLTELGLDSRGLKAQLVDRLMKLTDIKKLKVAELRIRLTELGLDSRGLKAQLVDRLWSISQPGQQEEEAKLNNDSSPEPPEPADIPAPSSSPPTEAGVTAPHKVDRGRGCTDAGTQTEPDPGQPAPQPEPECVPGREAACQAGTGGPGEDRSADLSEDTRRGRAFYEFKEEIKYKRAKSPGPPQESCEAEDHDEDKVRLDPYGCHLHFQVGPDGSCGQPRFWDRFPLLWAGCRLTHGVLQGRVGFEVRLERKLLSEQPEDQEVRQLYGLRVGWSVADASLLLGEDELSFAYDGCGKKVSGGAEDVFGEPFSEGDIIGCYASFSPDGEAELSFHKNGRSMGAAFSLRSSVLLGRALFPHVLCRSCSVRLILDPNAPPWHPSPPGFTPLAAVPAGQTVRSPSGPTPRAQREVVMMVGLPGSGKTLWARTHMKQHSERRYSLLGTEELLACMISGGQRDHQLQQASQCLTDLIKIAAQTPGNYILDQCNVLFSARRHKLQLFAGFRRRVVVVFPSADEWKRRLSQHRKNDEEHVPETALLKLQVSCSLPEPQSDLLEELLFVELPAERAEALLEEYKEAARRLLPPVPKPEKKKPRPYRKRPHPHGPPLSHRVPWTGLRVLANTGVSLQDGTCTRGTISRAEVQLRPDGSITHQLTRRLNSGHTSTARKPASANRRSPLTVF</sequence>
<evidence type="ECO:0000256" key="3">
    <source>
        <dbReference type="ARBA" id="ARBA00022553"/>
    </source>
</evidence>
<name>A0A8S4BTB1_9TELE</name>
<feature type="region of interest" description="Disordered" evidence="5">
    <location>
        <begin position="596"/>
        <end position="626"/>
    </location>
</feature>
<dbReference type="InterPro" id="IPR003877">
    <property type="entry name" value="SPRY_dom"/>
</dbReference>
<feature type="region of interest" description="Disordered" evidence="5">
    <location>
        <begin position="671"/>
        <end position="695"/>
    </location>
</feature>
<proteinExistence type="predicted"/>
<evidence type="ECO:0000259" key="6">
    <source>
        <dbReference type="PROSITE" id="PS50188"/>
    </source>
</evidence>
<dbReference type="Gene3D" id="3.40.50.300">
    <property type="entry name" value="P-loop containing nucleotide triphosphate hydrolases"/>
    <property type="match status" value="1"/>
</dbReference>
<reference evidence="8" key="1">
    <citation type="submission" date="2021-05" db="EMBL/GenBank/DDBJ databases">
        <authorList>
            <person name="Tigano A."/>
        </authorList>
    </citation>
    <scope>NUCLEOTIDE SEQUENCE</scope>
</reference>
<dbReference type="CDD" id="cd12884">
    <property type="entry name" value="SPRY_hnRNP"/>
    <property type="match status" value="1"/>
</dbReference>
<dbReference type="OrthoDB" id="445357at2759"/>
<evidence type="ECO:0000259" key="7">
    <source>
        <dbReference type="PROSITE" id="PS50800"/>
    </source>
</evidence>
<evidence type="ECO:0000256" key="2">
    <source>
        <dbReference type="ARBA" id="ARBA00022481"/>
    </source>
</evidence>
<protein>
    <submittedName>
        <fullName evidence="8">(Atlantic silverside) hypothetical protein</fullName>
    </submittedName>
</protein>
<comment type="caution">
    <text evidence="8">The sequence shown here is derived from an EMBL/GenBank/DDBJ whole genome shotgun (WGS) entry which is preliminary data.</text>
</comment>
<dbReference type="GO" id="GO:0000380">
    <property type="term" value="P:alternative mRNA splicing, via spliceosome"/>
    <property type="evidence" value="ECO:0007669"/>
    <property type="project" value="TreeGrafter"/>
</dbReference>
<evidence type="ECO:0000256" key="4">
    <source>
        <dbReference type="ARBA" id="ARBA00023242"/>
    </source>
</evidence>
<dbReference type="InterPro" id="IPR035778">
    <property type="entry name" value="SPRY_hnRNP_U"/>
</dbReference>
<dbReference type="SUPFAM" id="SSF49899">
    <property type="entry name" value="Concanavalin A-like lectins/glucanases"/>
    <property type="match status" value="1"/>
</dbReference>
<keyword evidence="3" id="KW-0597">Phosphoprotein</keyword>
<keyword evidence="4" id="KW-0539">Nucleus</keyword>
<feature type="compositionally biased region" description="Pro residues" evidence="5">
    <location>
        <begin position="137"/>
        <end position="147"/>
    </location>
</feature>
<dbReference type="Gene3D" id="2.60.120.920">
    <property type="match status" value="1"/>
</dbReference>
<feature type="compositionally biased region" description="Basic residues" evidence="5">
    <location>
        <begin position="604"/>
        <end position="617"/>
    </location>
</feature>
<dbReference type="AlphaFoldDB" id="A0A8S4BTB1"/>
<dbReference type="InterPro" id="IPR003034">
    <property type="entry name" value="SAP_dom"/>
</dbReference>
<dbReference type="Gene3D" id="1.10.720.30">
    <property type="entry name" value="SAP domain"/>
    <property type="match status" value="2"/>
</dbReference>
<evidence type="ECO:0000256" key="1">
    <source>
        <dbReference type="ARBA" id="ARBA00004123"/>
    </source>
</evidence>
<dbReference type="Pfam" id="PF00622">
    <property type="entry name" value="SPRY"/>
    <property type="match status" value="1"/>
</dbReference>
<keyword evidence="2" id="KW-0488">Methylation</keyword>
<dbReference type="PROSITE" id="PS50188">
    <property type="entry name" value="B302_SPRY"/>
    <property type="match status" value="1"/>
</dbReference>
<accession>A0A8S4BTB1</accession>
<feature type="domain" description="SAP" evidence="7">
    <location>
        <begin position="42"/>
        <end position="76"/>
    </location>
</feature>
<feature type="region of interest" description="Disordered" evidence="5">
    <location>
        <begin position="190"/>
        <end position="209"/>
    </location>
</feature>
<organism evidence="8 9">
    <name type="scientific">Menidia menidia</name>
    <name type="common">Atlantic silverside</name>
    <dbReference type="NCBI Taxonomy" id="238744"/>
    <lineage>
        <taxon>Eukaryota</taxon>
        <taxon>Metazoa</taxon>
        <taxon>Chordata</taxon>
        <taxon>Craniata</taxon>
        <taxon>Vertebrata</taxon>
        <taxon>Euteleostomi</taxon>
        <taxon>Actinopterygii</taxon>
        <taxon>Neopterygii</taxon>
        <taxon>Teleostei</taxon>
        <taxon>Neoteleostei</taxon>
        <taxon>Acanthomorphata</taxon>
        <taxon>Ovalentaria</taxon>
        <taxon>Atherinomorphae</taxon>
        <taxon>Atheriniformes</taxon>
        <taxon>Atherinopsidae</taxon>
        <taxon>Menidiinae</taxon>
        <taxon>Menidia</taxon>
    </lineage>
</organism>
<dbReference type="PANTHER" id="PTHR12381">
    <property type="entry name" value="HETEROGENEOUS NUCLEAR RIBONUCLEOPROTEIN U FAMILY MEMBER"/>
    <property type="match status" value="1"/>
</dbReference>
<dbReference type="Pfam" id="PF02037">
    <property type="entry name" value="SAP"/>
    <property type="match status" value="2"/>
</dbReference>
<feature type="region of interest" description="Disordered" evidence="5">
    <location>
        <begin position="76"/>
        <end position="175"/>
    </location>
</feature>
<feature type="compositionally biased region" description="Pro residues" evidence="5">
    <location>
        <begin position="93"/>
        <end position="107"/>
    </location>
</feature>
<dbReference type="EMBL" id="CAJRST010036666">
    <property type="protein sequence ID" value="CAG5990135.1"/>
    <property type="molecule type" value="Genomic_DNA"/>
</dbReference>
<dbReference type="SUPFAM" id="SSF52540">
    <property type="entry name" value="P-loop containing nucleoside triphosphate hydrolases"/>
    <property type="match status" value="1"/>
</dbReference>
<dbReference type="SUPFAM" id="SSF68906">
    <property type="entry name" value="SAP domain"/>
    <property type="match status" value="2"/>
</dbReference>
<dbReference type="InterPro" id="IPR013320">
    <property type="entry name" value="ConA-like_dom_sf"/>
</dbReference>
<keyword evidence="9" id="KW-1185">Reference proteome</keyword>
<dbReference type="InterPro" id="IPR036361">
    <property type="entry name" value="SAP_dom_sf"/>
</dbReference>
<gene>
    <name evidence="8" type="ORF">MMEN_LOCUS17325</name>
</gene>
<dbReference type="Proteomes" id="UP000677803">
    <property type="component" value="Unassembled WGS sequence"/>
</dbReference>
<evidence type="ECO:0000256" key="5">
    <source>
        <dbReference type="SAM" id="MobiDB-lite"/>
    </source>
</evidence>
<comment type="subcellular location">
    <subcellularLocation>
        <location evidence="1">Nucleus</location>
    </subcellularLocation>
</comment>
<dbReference type="GO" id="GO:0003723">
    <property type="term" value="F:RNA binding"/>
    <property type="evidence" value="ECO:0007669"/>
    <property type="project" value="TreeGrafter"/>
</dbReference>
<dbReference type="InterPro" id="IPR001870">
    <property type="entry name" value="B30.2/SPRY"/>
</dbReference>
<dbReference type="InterPro" id="IPR043136">
    <property type="entry name" value="B30.2/SPRY_sf"/>
</dbReference>
<evidence type="ECO:0000313" key="8">
    <source>
        <dbReference type="EMBL" id="CAG5990135.1"/>
    </source>
</evidence>
<feature type="domain" description="SAP" evidence="7">
    <location>
        <begin position="6"/>
        <end position="40"/>
    </location>
</feature>
<dbReference type="InterPro" id="IPR027417">
    <property type="entry name" value="P-loop_NTPase"/>
</dbReference>
<feature type="domain" description="B30.2/SPRY" evidence="6">
    <location>
        <begin position="193"/>
        <end position="393"/>
    </location>
</feature>
<feature type="compositionally biased region" description="Polar residues" evidence="5">
    <location>
        <begin position="671"/>
        <end position="680"/>
    </location>
</feature>
<dbReference type="GO" id="GO:0005634">
    <property type="term" value="C:nucleus"/>
    <property type="evidence" value="ECO:0007669"/>
    <property type="project" value="UniProtKB-SubCell"/>
</dbReference>
<evidence type="ECO:0000313" key="9">
    <source>
        <dbReference type="Proteomes" id="UP000677803"/>
    </source>
</evidence>
<dbReference type="PROSITE" id="PS50800">
    <property type="entry name" value="SAP"/>
    <property type="match status" value="2"/>
</dbReference>
<feature type="compositionally biased region" description="Basic and acidic residues" evidence="5">
    <location>
        <begin position="164"/>
        <end position="175"/>
    </location>
</feature>
<dbReference type="SMART" id="SM00513">
    <property type="entry name" value="SAP"/>
    <property type="match status" value="2"/>
</dbReference>